<dbReference type="NCBIfam" id="TIGR02543">
    <property type="entry name" value="List_Bact_rpt"/>
    <property type="match status" value="1"/>
</dbReference>
<organism evidence="4 5">
    <name type="scientific">Methanorbis furvi</name>
    <dbReference type="NCBI Taxonomy" id="3028299"/>
    <lineage>
        <taxon>Archaea</taxon>
        <taxon>Methanobacteriati</taxon>
        <taxon>Methanobacteriota</taxon>
        <taxon>Stenosarchaea group</taxon>
        <taxon>Methanomicrobia</taxon>
        <taxon>Methanomicrobiales</taxon>
        <taxon>Methanocorpusculaceae</taxon>
        <taxon>Methanorbis</taxon>
    </lineage>
</organism>
<dbReference type="InterPro" id="IPR006626">
    <property type="entry name" value="PbH1"/>
</dbReference>
<keyword evidence="3" id="KW-1133">Transmembrane helix</keyword>
<dbReference type="Proteomes" id="UP001273136">
    <property type="component" value="Unassembled WGS sequence"/>
</dbReference>
<feature type="transmembrane region" description="Helical" evidence="3">
    <location>
        <begin position="1284"/>
        <end position="1302"/>
    </location>
</feature>
<keyword evidence="3" id="KW-0812">Transmembrane</keyword>
<dbReference type="Pfam" id="PF09479">
    <property type="entry name" value="Flg_new"/>
    <property type="match status" value="1"/>
</dbReference>
<protein>
    <submittedName>
        <fullName evidence="4">Uncharacterized protein</fullName>
    </submittedName>
</protein>
<feature type="compositionally biased region" description="Polar residues" evidence="2">
    <location>
        <begin position="1240"/>
        <end position="1250"/>
    </location>
</feature>
<evidence type="ECO:0000256" key="1">
    <source>
        <dbReference type="ARBA" id="ARBA00004196"/>
    </source>
</evidence>
<dbReference type="Gene3D" id="2.60.40.4270">
    <property type="entry name" value="Listeria-Bacteroides repeat domain"/>
    <property type="match status" value="1"/>
</dbReference>
<dbReference type="SMART" id="SM00710">
    <property type="entry name" value="PbH1"/>
    <property type="match status" value="9"/>
</dbReference>
<evidence type="ECO:0000313" key="4">
    <source>
        <dbReference type="EMBL" id="MDV0442093.1"/>
    </source>
</evidence>
<gene>
    <name evidence="4" type="ORF">McpAg1_13180</name>
</gene>
<dbReference type="InterPro" id="IPR011050">
    <property type="entry name" value="Pectin_lyase_fold/virulence"/>
</dbReference>
<dbReference type="EMBL" id="JAWDKA010000006">
    <property type="protein sequence ID" value="MDV0442093.1"/>
    <property type="molecule type" value="Genomic_DNA"/>
</dbReference>
<accession>A0AAE4MEL0</accession>
<dbReference type="SUPFAM" id="SSF51126">
    <property type="entry name" value="Pectin lyase-like"/>
    <property type="match status" value="1"/>
</dbReference>
<keyword evidence="5" id="KW-1185">Reference proteome</keyword>
<feature type="compositionally biased region" description="Low complexity" evidence="2">
    <location>
        <begin position="1253"/>
        <end position="1275"/>
    </location>
</feature>
<feature type="region of interest" description="Disordered" evidence="2">
    <location>
        <begin position="1136"/>
        <end position="1160"/>
    </location>
</feature>
<dbReference type="InterPro" id="IPR013378">
    <property type="entry name" value="InlB-like_B-rpt"/>
</dbReference>
<feature type="region of interest" description="Disordered" evidence="2">
    <location>
        <begin position="1240"/>
        <end position="1281"/>
    </location>
</feature>
<dbReference type="InterPro" id="IPR042229">
    <property type="entry name" value="Listeria/Bacterioides_rpt_sf"/>
</dbReference>
<comment type="caution">
    <text evidence="4">The sequence shown here is derived from an EMBL/GenBank/DDBJ whole genome shotgun (WGS) entry which is preliminary data.</text>
</comment>
<evidence type="ECO:0000256" key="2">
    <source>
        <dbReference type="SAM" id="MobiDB-lite"/>
    </source>
</evidence>
<sequence length="1306" mass="136881">MDSSTAGTKLRRRVVLTVLMLVFCCVLMAGAVSAGDTDYWVSPDGKGGGETESDPTNLQDALTTIYNAASASSVTYTIHMSGGEYNFRTSGLNYIMINQTKYQNLILVGDGPGTVDVRSQIFINGGSNKNFGPETLAFKNITFNLSAPEYGKTISSDSKNGSVVLSNLSGSIVFGATGGTDATRYGHNVLVENCTFLGNHTVGQDTKNLTYGILSLSGSGPKNVTVISSTFTGGFTGISFYGEGLTVISSEISGTGEGGINIAENQGINVIISDSNISSREYAVRTSKNITIDNSTLSSSLDKSGTVFLRNTGGDVLIRDSILLGSTLIYFDPVKTPLYKPTSFAAPNNFWGTAGGVAKNPTGDGIFGGNAASYPDRTSVLPYYTALNNDGTINKSSLSTTIPLTPGTTLPGVAWTDNGNGSWNLTLSDAASGTAGSPKNYQITTSFIFDRISIDAKYVRIDGANVPLTLKTTIADSYNVPFLVSKENVVLENLNITAVTPNGKLNTWGIVQFGANAKNGILKNSIIDASAVTETDGTAVVNLYAENTTVESCVLYAANSVNSSSQCIFVHKDECKVINNRLYPGKSLAEPKTKTVDGSIYYRTTSSSAGVRLIHGVTDTLITDNLIVSDHGASDATRNSGISFDGTSGSTITLTVTNNTFDLSTKVKTVNTNYKGLNGMTLVGGGYGTVFYLNPDTAPTIILKMDNNTVKGAAYLVDADNESSIQSITLKGTIYNNDFSGIGTGKDIIVNNSNKENFLVYTDLKFNITPTDGKNIKGGNYLSGNWWGTWSSVKKSTTGYLTYANAAEAKAAGLPVADLAPLVSVGTPTGTIKITGNLSVENKNSAPTLLTATFSDGTLATNAVWTVEPTGVITLSGTSGSSVSYTPLKVGNATVTATADVGGSQVTTSVIITVYEKAEPHIPIAEPTKKENGETVITSLAGGSPIEVPAGNPNIAVIEDTSSGTTMIVFFKEPQTTGTHASVEGNVTEVVVAYKESQAVPPASGDKMPTSVKYQLNLSLENVTTILPTINPAFNTTVAGKIPAGYAAAAMITAEGDLDQINYNLSKSGYTIEVTFIVPKSWIDQMGGSKSPKIKGYHIKGDLVEEVPLGDISPTDDGNYFRVTLKGKSFSNYVMAGSTASPGPNPGPQPVPSSSSSDGNMEDAFRVLFDTNGGSFVQPATGLSYGDRVPEPGTPTKDGYVFGGWYKDEAMNILWIFKEDALPGDMTLYAKWISGSTVTATSPKSDSATQPVAAAMQQQTTSSTQSTASSPTTPAGISPTMTQAPAPVLGMLVGLLAAGIFLRRRE</sequence>
<proteinExistence type="predicted"/>
<evidence type="ECO:0000313" key="5">
    <source>
        <dbReference type="Proteomes" id="UP001273136"/>
    </source>
</evidence>
<comment type="subcellular location">
    <subcellularLocation>
        <location evidence="1">Cell envelope</location>
    </subcellularLocation>
</comment>
<evidence type="ECO:0000256" key="3">
    <source>
        <dbReference type="SAM" id="Phobius"/>
    </source>
</evidence>
<keyword evidence="3" id="KW-0472">Membrane</keyword>
<reference evidence="4" key="1">
    <citation type="submission" date="2023-06" db="EMBL/GenBank/DDBJ databases">
        <title>Genome sequence of Methancorpusculaceae sp. Ag1.</title>
        <authorList>
            <person name="Protasov E."/>
            <person name="Platt K."/>
            <person name="Poehlein A."/>
            <person name="Daniel R."/>
            <person name="Brune A."/>
        </authorList>
    </citation>
    <scope>NUCLEOTIDE SEQUENCE</scope>
    <source>
        <strain evidence="4">Ag1</strain>
    </source>
</reference>
<name>A0AAE4MEL0_9EURY</name>